<keyword evidence="3" id="KW-1185">Reference proteome</keyword>
<protein>
    <submittedName>
        <fullName evidence="2">Phytoene dehydrogenase-like protein</fullName>
    </submittedName>
</protein>
<dbReference type="SUPFAM" id="SSF51905">
    <property type="entry name" value="FAD/NAD(P)-binding domain"/>
    <property type="match status" value="1"/>
</dbReference>
<dbReference type="EMBL" id="VFIA01000025">
    <property type="protein sequence ID" value="MBC3793279.1"/>
    <property type="molecule type" value="Genomic_DNA"/>
</dbReference>
<organism evidence="2 3">
    <name type="scientific">Spirosoma utsteinense</name>
    <dbReference type="NCBI Taxonomy" id="2585773"/>
    <lineage>
        <taxon>Bacteria</taxon>
        <taxon>Pseudomonadati</taxon>
        <taxon>Bacteroidota</taxon>
        <taxon>Cytophagia</taxon>
        <taxon>Cytophagales</taxon>
        <taxon>Cytophagaceae</taxon>
        <taxon>Spirosoma</taxon>
    </lineage>
</organism>
<dbReference type="PANTHER" id="PTHR42841">
    <property type="entry name" value="AMINE OXIDASE"/>
    <property type="match status" value="1"/>
</dbReference>
<accession>A0ABR6WAH2</accession>
<sequence>MSSVDSPVIIIGAGMAGLTCAVYLKQAGIAALLIDAADAVGGRVRTDVVGGFQLDRGFQILLTAYPEARRLLNYEALELQRFRSGALIRDQAPNAAAQWMTLLNPFQEPFSVFKTLASPIGTLSDKIRIFELMRRTQELPIDELFRQTPTTTLALLHEIGFSDRMIERFFRPFFGGVFLEDALITSSNFFEFCFRMFFSGDAAVPASGIGAIPAQLAGRLSPAQIRLKTTVSHIDGQTVVLDSGESLTGRAVVLAVDAAQADRLLGVPTASHSELSERLFNHTTCTYFAAPRSIDPPAIPAKKLLLLNTHRSSAIHNIALMSDVAPAYAPADQTLVSVSTQGLETVNETALTERIRLELMEWFGADARHWKHLRTYHLPQALPAYPPVVDTPTSIHQPAVHKPLKLSESLYQCGDQTTYPSLNAAMQTGREVAELIAAH</sequence>
<reference evidence="2 3" key="1">
    <citation type="submission" date="2019-06" db="EMBL/GenBank/DDBJ databases">
        <title>Spirosoma utsteinense sp. nov. isolated from Antarctic ice-free soils.</title>
        <authorList>
            <person name="Tahon G."/>
        </authorList>
    </citation>
    <scope>NUCLEOTIDE SEQUENCE [LARGE SCALE GENOMIC DNA]</scope>
    <source>
        <strain evidence="2 3">LMG 31447</strain>
    </source>
</reference>
<feature type="domain" description="Amine oxidase" evidence="1">
    <location>
        <begin position="15"/>
        <end position="436"/>
    </location>
</feature>
<evidence type="ECO:0000259" key="1">
    <source>
        <dbReference type="Pfam" id="PF01593"/>
    </source>
</evidence>
<gene>
    <name evidence="2" type="ORF">FH603_3797</name>
</gene>
<dbReference type="Proteomes" id="UP000700732">
    <property type="component" value="Unassembled WGS sequence"/>
</dbReference>
<dbReference type="Gene3D" id="3.50.50.60">
    <property type="entry name" value="FAD/NAD(P)-binding domain"/>
    <property type="match status" value="1"/>
</dbReference>
<dbReference type="Pfam" id="PF01593">
    <property type="entry name" value="Amino_oxidase"/>
    <property type="match status" value="1"/>
</dbReference>
<name>A0ABR6WAH2_9BACT</name>
<evidence type="ECO:0000313" key="2">
    <source>
        <dbReference type="EMBL" id="MBC3793279.1"/>
    </source>
</evidence>
<comment type="caution">
    <text evidence="2">The sequence shown here is derived from an EMBL/GenBank/DDBJ whole genome shotgun (WGS) entry which is preliminary data.</text>
</comment>
<dbReference type="RefSeq" id="WP_186739096.1">
    <property type="nucleotide sequence ID" value="NZ_VFIA01000025.1"/>
</dbReference>
<evidence type="ECO:0000313" key="3">
    <source>
        <dbReference type="Proteomes" id="UP000700732"/>
    </source>
</evidence>
<dbReference type="InterPro" id="IPR036188">
    <property type="entry name" value="FAD/NAD-bd_sf"/>
</dbReference>
<proteinExistence type="predicted"/>
<dbReference type="Gene3D" id="1.10.3110.10">
    <property type="entry name" value="protoporphyrinogen ix oxidase, domain 3"/>
    <property type="match status" value="1"/>
</dbReference>
<dbReference type="Gene3D" id="3.90.660.20">
    <property type="entry name" value="Protoporphyrinogen oxidase, mitochondrial, domain 2"/>
    <property type="match status" value="1"/>
</dbReference>
<dbReference type="InterPro" id="IPR002937">
    <property type="entry name" value="Amino_oxidase"/>
</dbReference>